<reference evidence="1" key="1">
    <citation type="submission" date="2021-06" db="EMBL/GenBank/DDBJ databases">
        <authorList>
            <person name="Kallberg Y."/>
            <person name="Tangrot J."/>
            <person name="Rosling A."/>
        </authorList>
    </citation>
    <scope>NUCLEOTIDE SEQUENCE</scope>
    <source>
        <strain evidence="1">AU212A</strain>
    </source>
</reference>
<sequence length="45" mass="5072">LIPSCTASRTYHLSFRSYAGLFTTNEKVINFIIYIASPKYNGLEA</sequence>
<feature type="non-terminal residue" evidence="1">
    <location>
        <position position="1"/>
    </location>
</feature>
<comment type="caution">
    <text evidence="1">The sequence shown here is derived from an EMBL/GenBank/DDBJ whole genome shotgun (WGS) entry which is preliminary data.</text>
</comment>
<dbReference type="Proteomes" id="UP000789860">
    <property type="component" value="Unassembled WGS sequence"/>
</dbReference>
<dbReference type="EMBL" id="CAJVPM010016854">
    <property type="protein sequence ID" value="CAG8616573.1"/>
    <property type="molecule type" value="Genomic_DNA"/>
</dbReference>
<proteinExistence type="predicted"/>
<keyword evidence="2" id="KW-1185">Reference proteome</keyword>
<name>A0ACA9MWL8_9GLOM</name>
<organism evidence="1 2">
    <name type="scientific">Scutellospora calospora</name>
    <dbReference type="NCBI Taxonomy" id="85575"/>
    <lineage>
        <taxon>Eukaryota</taxon>
        <taxon>Fungi</taxon>
        <taxon>Fungi incertae sedis</taxon>
        <taxon>Mucoromycota</taxon>
        <taxon>Glomeromycotina</taxon>
        <taxon>Glomeromycetes</taxon>
        <taxon>Diversisporales</taxon>
        <taxon>Gigasporaceae</taxon>
        <taxon>Scutellospora</taxon>
    </lineage>
</organism>
<evidence type="ECO:0000313" key="1">
    <source>
        <dbReference type="EMBL" id="CAG8616573.1"/>
    </source>
</evidence>
<evidence type="ECO:0000313" key="2">
    <source>
        <dbReference type="Proteomes" id="UP000789860"/>
    </source>
</evidence>
<gene>
    <name evidence="1" type="ORF">SCALOS_LOCUS7495</name>
</gene>
<protein>
    <submittedName>
        <fullName evidence="1">7479_t:CDS:1</fullName>
    </submittedName>
</protein>
<accession>A0ACA9MWL8</accession>